<dbReference type="Pfam" id="PF00084">
    <property type="entry name" value="Sushi"/>
    <property type="match status" value="4"/>
</dbReference>
<reference evidence="16" key="2">
    <citation type="submission" date="2025-08" db="UniProtKB">
        <authorList>
            <consortium name="RefSeq"/>
        </authorList>
    </citation>
    <scope>IDENTIFICATION</scope>
    <source>
        <tissue evidence="16">Blood</tissue>
    </source>
</reference>
<dbReference type="SUPFAM" id="SSF57535">
    <property type="entry name" value="Complement control module/SCR domain"/>
    <property type="match status" value="4"/>
</dbReference>
<keyword evidence="9" id="KW-0278">Fertilization</keyword>
<evidence type="ECO:0000256" key="5">
    <source>
        <dbReference type="ARBA" id="ARBA00022737"/>
    </source>
</evidence>
<accession>A0A3Q7NTK8</accession>
<feature type="region of interest" description="Disordered" evidence="12">
    <location>
        <begin position="81"/>
        <end position="100"/>
    </location>
</feature>
<sequence>MHSMTLFYCLGIFFGVIFFLSSIMVSCWITVKHRKGSITDEKPKEMIHLQPQEDSGVRPQTLQTNQENSRGWECSGQTFEILKSSRPPGDPRADAEPRKSQVFVPQEARLMPTLETRAQGVRAVRSAPRHTGVARDAAPRRPAAWALDACGEPPKYETMALRDSPKKYYEVGEEVYYQCYPGYLTLRSVVTYCEQNHSWYPLEEACFRKECNTPGLENGEVFAPNYTFQFDSEAYFYCNEGYYLSGKKALLCELRGDDVFWSDEFPKCYRIYCKPPAKIKNGKYTNSHRTIFEYNELITFSCNPSQGPDEFSLVGNSKLICVDNNKWSSSPPECKVVKCDYPVVEHGRLVSGIRDKYSYQAVVLFECLPGFYLNGSNPVFCGGRSTWEPVMPKCVRGFKPTHPTKPPVSKYPGYPEPKDPLILEDFEELDAGIIAVIVLTIPQGFRCVRAPLPAQPVPLLPRAVQPQHMTYSIKSKLLRMLLEGFLQGMLLSSFPASSEKVALD</sequence>
<evidence type="ECO:0000256" key="12">
    <source>
        <dbReference type="SAM" id="MobiDB-lite"/>
    </source>
</evidence>
<dbReference type="PANTHER" id="PTHR19325:SF468">
    <property type="entry name" value="MEMBRANE COFACTOR PROTEIN"/>
    <property type="match status" value="1"/>
</dbReference>
<keyword evidence="15" id="KW-1185">Reference proteome</keyword>
<feature type="compositionally biased region" description="Basic and acidic residues" evidence="12">
    <location>
        <begin position="89"/>
        <end position="99"/>
    </location>
</feature>
<dbReference type="GO" id="GO:0007338">
    <property type="term" value="P:single fertilization"/>
    <property type="evidence" value="ECO:0007669"/>
    <property type="project" value="UniProtKB-KW"/>
</dbReference>
<feature type="disulfide bond" evidence="11">
    <location>
        <begin position="367"/>
        <end position="394"/>
    </location>
</feature>
<protein>
    <recommendedName>
        <fullName evidence="2">Membrane cofactor protein</fullName>
    </recommendedName>
</protein>
<evidence type="ECO:0000256" key="3">
    <source>
        <dbReference type="ARBA" id="ARBA00022659"/>
    </source>
</evidence>
<comment type="subunit">
    <text evidence="10">Interacts with C3b. Interacts with C4b. Interacts with moesin/MSN.</text>
</comment>
<feature type="domain" description="Sushi" evidence="14">
    <location>
        <begin position="148"/>
        <end position="208"/>
    </location>
</feature>
<dbReference type="PROSITE" id="PS50923">
    <property type="entry name" value="SUSHI"/>
    <property type="match status" value="4"/>
</dbReference>
<keyword evidence="3 11" id="KW-0768">Sushi</keyword>
<evidence type="ECO:0000256" key="7">
    <source>
        <dbReference type="ARBA" id="ARBA00023157"/>
    </source>
</evidence>
<comment type="subcellular location">
    <subcellularLocation>
        <location evidence="1">Membrane</location>
        <topology evidence="1">Single-pass membrane protein</topology>
    </subcellularLocation>
</comment>
<keyword evidence="7 11" id="KW-1015">Disulfide bond</keyword>
<evidence type="ECO:0000256" key="8">
    <source>
        <dbReference type="ARBA" id="ARBA00023180"/>
    </source>
</evidence>
<dbReference type="RefSeq" id="XP_025721637.1">
    <property type="nucleotide sequence ID" value="XM_025865852.1"/>
</dbReference>
<feature type="disulfide bond" evidence="11">
    <location>
        <begin position="179"/>
        <end position="206"/>
    </location>
</feature>
<feature type="domain" description="Sushi" evidence="14">
    <location>
        <begin position="271"/>
        <end position="336"/>
    </location>
</feature>
<evidence type="ECO:0000259" key="14">
    <source>
        <dbReference type="PROSITE" id="PS50923"/>
    </source>
</evidence>
<evidence type="ECO:0000313" key="15">
    <source>
        <dbReference type="Proteomes" id="UP000286641"/>
    </source>
</evidence>
<dbReference type="Proteomes" id="UP000286641">
    <property type="component" value="Unplaced"/>
</dbReference>
<evidence type="ECO:0000256" key="13">
    <source>
        <dbReference type="SAM" id="Phobius"/>
    </source>
</evidence>
<organism evidence="15 16">
    <name type="scientific">Callorhinus ursinus</name>
    <name type="common">Northern fur seal</name>
    <dbReference type="NCBI Taxonomy" id="34884"/>
    <lineage>
        <taxon>Eukaryota</taxon>
        <taxon>Metazoa</taxon>
        <taxon>Chordata</taxon>
        <taxon>Craniata</taxon>
        <taxon>Vertebrata</taxon>
        <taxon>Euteleostomi</taxon>
        <taxon>Mammalia</taxon>
        <taxon>Eutheria</taxon>
        <taxon>Laurasiatheria</taxon>
        <taxon>Carnivora</taxon>
        <taxon>Caniformia</taxon>
        <taxon>Pinnipedia</taxon>
        <taxon>Otariidae</taxon>
        <taxon>Callorhinus</taxon>
    </lineage>
</organism>
<dbReference type="InterPro" id="IPR035976">
    <property type="entry name" value="Sushi/SCR/CCP_sf"/>
</dbReference>
<evidence type="ECO:0000256" key="10">
    <source>
        <dbReference type="ARBA" id="ARBA00047055"/>
    </source>
</evidence>
<evidence type="ECO:0000256" key="6">
    <source>
        <dbReference type="ARBA" id="ARBA00023136"/>
    </source>
</evidence>
<feature type="domain" description="Sushi" evidence="14">
    <location>
        <begin position="337"/>
        <end position="396"/>
    </location>
</feature>
<dbReference type="PANTHER" id="PTHR19325">
    <property type="entry name" value="COMPLEMENT COMPONENT-RELATED SUSHI DOMAIN-CONTAINING"/>
    <property type="match status" value="1"/>
</dbReference>
<dbReference type="SMART" id="SM00032">
    <property type="entry name" value="CCP"/>
    <property type="match status" value="4"/>
</dbReference>
<evidence type="ECO:0000313" key="16">
    <source>
        <dbReference type="RefSeq" id="XP_025721637.1"/>
    </source>
</evidence>
<evidence type="ECO:0000256" key="1">
    <source>
        <dbReference type="ARBA" id="ARBA00004167"/>
    </source>
</evidence>
<keyword evidence="4" id="KW-0732">Signal</keyword>
<dbReference type="AlphaFoldDB" id="A0A3Q7NTK8"/>
<dbReference type="InterPro" id="IPR000436">
    <property type="entry name" value="Sushi_SCR_CCP_dom"/>
</dbReference>
<dbReference type="FunFam" id="2.10.70.10:FF:000014">
    <property type="entry name" value="Membrane cofactor protein"/>
    <property type="match status" value="1"/>
</dbReference>
<gene>
    <name evidence="16" type="primary">CD46</name>
</gene>
<evidence type="ECO:0000256" key="9">
    <source>
        <dbReference type="ARBA" id="ARBA00023279"/>
    </source>
</evidence>
<name>A0A3Q7NTK8_CALUR</name>
<proteinExistence type="predicted"/>
<feature type="domain" description="Sushi" evidence="14">
    <location>
        <begin position="209"/>
        <end position="270"/>
    </location>
</feature>
<dbReference type="Gene3D" id="2.10.70.10">
    <property type="entry name" value="Complement Module, domain 1"/>
    <property type="match status" value="4"/>
</dbReference>
<keyword evidence="13" id="KW-0812">Transmembrane</keyword>
<dbReference type="GO" id="GO:0016020">
    <property type="term" value="C:membrane"/>
    <property type="evidence" value="ECO:0007669"/>
    <property type="project" value="UniProtKB-SubCell"/>
</dbReference>
<evidence type="ECO:0000256" key="11">
    <source>
        <dbReference type="PROSITE-ProRule" id="PRU00302"/>
    </source>
</evidence>
<dbReference type="InParanoid" id="A0A3Q7NTK8"/>
<keyword evidence="8" id="KW-0325">Glycoprotein</keyword>
<comment type="caution">
    <text evidence="11">Lacks conserved residue(s) required for the propagation of feature annotation.</text>
</comment>
<dbReference type="InterPro" id="IPR050350">
    <property type="entry name" value="Compl-Cell_Adhes-Reg"/>
</dbReference>
<dbReference type="FunFam" id="2.10.70.10:FF:000042">
    <property type="entry name" value="Membrane cofactor protein"/>
    <property type="match status" value="1"/>
</dbReference>
<evidence type="ECO:0000256" key="2">
    <source>
        <dbReference type="ARBA" id="ARBA00017517"/>
    </source>
</evidence>
<keyword evidence="5" id="KW-0677">Repeat</keyword>
<keyword evidence="13" id="KW-1133">Transmembrane helix</keyword>
<reference key="1">
    <citation type="submission" date="2019-01" db="UniProtKB">
        <authorList>
            <consortium name="RefSeq"/>
        </authorList>
    </citation>
    <scope>IDENTIFICATION</scope>
</reference>
<feature type="transmembrane region" description="Helical" evidence="13">
    <location>
        <begin position="7"/>
        <end position="31"/>
    </location>
</feature>
<dbReference type="CDD" id="cd00033">
    <property type="entry name" value="CCP"/>
    <property type="match status" value="4"/>
</dbReference>
<dbReference type="CTD" id="4179"/>
<evidence type="ECO:0000256" key="4">
    <source>
        <dbReference type="ARBA" id="ARBA00022729"/>
    </source>
</evidence>
<keyword evidence="6 13" id="KW-0472">Membrane</keyword>
<dbReference type="GeneID" id="112818733"/>
<feature type="disulfide bond" evidence="11">
    <location>
        <begin position="150"/>
        <end position="193"/>
    </location>
</feature>